<evidence type="ECO:0000313" key="2">
    <source>
        <dbReference type="Proteomes" id="UP001163823"/>
    </source>
</evidence>
<dbReference type="EMBL" id="JARAOO010000007">
    <property type="protein sequence ID" value="KAJ7962013.1"/>
    <property type="molecule type" value="Genomic_DNA"/>
</dbReference>
<sequence length="221" mass="24837">MGLPLFPSGFPDCHAYSCFTESNATESYQKAELCPPALRQLRVPTPPPWESVHIALDKEPSTVGTTRVSSEEDVTNGNSVSNSGCRRFEFSSYGHDGKVFDGFVARTGGMLTDFQKEFQAGELLLFPQVADRKMSISKFIKDKRKIGVDRNGISYNSCDRKLCFLRVYVNACKEGFFKEGAVICAPRPTDISRWLILVPILFLLDYWLRLISLRGILTKFS</sequence>
<proteinExistence type="predicted"/>
<dbReference type="GO" id="GO:0000172">
    <property type="term" value="C:ribonuclease MRP complex"/>
    <property type="evidence" value="ECO:0007669"/>
    <property type="project" value="InterPro"/>
</dbReference>
<evidence type="ECO:0000313" key="1">
    <source>
        <dbReference type="EMBL" id="KAJ7962013.1"/>
    </source>
</evidence>
<keyword evidence="2" id="KW-1185">Reference proteome</keyword>
<dbReference type="GO" id="GO:0001682">
    <property type="term" value="P:tRNA 5'-leader removal"/>
    <property type="evidence" value="ECO:0007669"/>
    <property type="project" value="InterPro"/>
</dbReference>
<dbReference type="GO" id="GO:0005655">
    <property type="term" value="C:nucleolar ribonuclease P complex"/>
    <property type="evidence" value="ECO:0007669"/>
    <property type="project" value="InterPro"/>
</dbReference>
<dbReference type="Proteomes" id="UP001163823">
    <property type="component" value="Chromosome 7"/>
</dbReference>
<name>A0AAD7LPU8_QUISA</name>
<dbReference type="KEGG" id="qsa:O6P43_017300"/>
<organism evidence="1 2">
    <name type="scientific">Quillaja saponaria</name>
    <name type="common">Soap bark tree</name>
    <dbReference type="NCBI Taxonomy" id="32244"/>
    <lineage>
        <taxon>Eukaryota</taxon>
        <taxon>Viridiplantae</taxon>
        <taxon>Streptophyta</taxon>
        <taxon>Embryophyta</taxon>
        <taxon>Tracheophyta</taxon>
        <taxon>Spermatophyta</taxon>
        <taxon>Magnoliopsida</taxon>
        <taxon>eudicotyledons</taxon>
        <taxon>Gunneridae</taxon>
        <taxon>Pentapetalae</taxon>
        <taxon>rosids</taxon>
        <taxon>fabids</taxon>
        <taxon>Fabales</taxon>
        <taxon>Quillajaceae</taxon>
        <taxon>Quillaja</taxon>
    </lineage>
</organism>
<dbReference type="PANTHER" id="PTHR22731:SF3">
    <property type="entry name" value="RIBONUCLEASES P_MRP PROTEIN SUBUNIT POP1"/>
    <property type="match status" value="1"/>
</dbReference>
<dbReference type="AlphaFoldDB" id="A0AAD7LPU8"/>
<comment type="caution">
    <text evidence="1">The sequence shown here is derived from an EMBL/GenBank/DDBJ whole genome shotgun (WGS) entry which is preliminary data.</text>
</comment>
<reference evidence="1" key="1">
    <citation type="journal article" date="2023" name="Science">
        <title>Elucidation of the pathway for biosynthesis of saponin adjuvants from the soapbark tree.</title>
        <authorList>
            <person name="Reed J."/>
            <person name="Orme A."/>
            <person name="El-Demerdash A."/>
            <person name="Owen C."/>
            <person name="Martin L.B.B."/>
            <person name="Misra R.C."/>
            <person name="Kikuchi S."/>
            <person name="Rejzek M."/>
            <person name="Martin A.C."/>
            <person name="Harkess A."/>
            <person name="Leebens-Mack J."/>
            <person name="Louveau T."/>
            <person name="Stephenson M.J."/>
            <person name="Osbourn A."/>
        </authorList>
    </citation>
    <scope>NUCLEOTIDE SEQUENCE</scope>
    <source>
        <strain evidence="1">S10</strain>
    </source>
</reference>
<protein>
    <submittedName>
        <fullName evidence="1">Ribonucleases P/MRP protein subunit POP1</fullName>
    </submittedName>
</protein>
<dbReference type="PANTHER" id="PTHR22731">
    <property type="entry name" value="RIBONUCLEASES P/MRP PROTEIN SUBUNIT POP1"/>
    <property type="match status" value="1"/>
</dbReference>
<gene>
    <name evidence="1" type="ORF">O6P43_017300</name>
</gene>
<accession>A0AAD7LPU8</accession>
<dbReference type="InterPro" id="IPR039182">
    <property type="entry name" value="Pop1"/>
</dbReference>